<protein>
    <recommendedName>
        <fullName evidence="4">ParB/Sulfiredoxin domain-containing protein</fullName>
    </recommendedName>
</protein>
<dbReference type="SUPFAM" id="SSF110849">
    <property type="entry name" value="ParB/Sulfiredoxin"/>
    <property type="match status" value="1"/>
</dbReference>
<reference evidence="2" key="2">
    <citation type="submission" date="2021-08" db="EMBL/GenBank/DDBJ databases">
        <authorList>
            <person name="Dalcin Martins P."/>
        </authorList>
    </citation>
    <scope>NUCLEOTIDE SEQUENCE</scope>
    <source>
        <strain evidence="2">MAG_39</strain>
    </source>
</reference>
<dbReference type="EMBL" id="JAIOIV010000148">
    <property type="protein sequence ID" value="MBZ0158331.1"/>
    <property type="molecule type" value="Genomic_DNA"/>
</dbReference>
<proteinExistence type="predicted"/>
<evidence type="ECO:0008006" key="4">
    <source>
        <dbReference type="Google" id="ProtNLM"/>
    </source>
</evidence>
<dbReference type="Proteomes" id="UP000705867">
    <property type="component" value="Unassembled WGS sequence"/>
</dbReference>
<evidence type="ECO:0000313" key="2">
    <source>
        <dbReference type="EMBL" id="MBZ0158331.1"/>
    </source>
</evidence>
<dbReference type="InterPro" id="IPR036086">
    <property type="entry name" value="ParB/Sulfiredoxin_sf"/>
</dbReference>
<name>A0A953M3Q2_9BACT</name>
<dbReference type="Gene3D" id="1.10.10.10">
    <property type="entry name" value="Winged helix-like DNA-binding domain superfamily/Winged helix DNA-binding domain"/>
    <property type="match status" value="1"/>
</dbReference>
<sequence length="487" mass="55674">MNQRKVPVQSIIIIAGSHPRVEIDSKRIEYFKGLYEEGTVSIPPVEVLLIQSGVPGMEEYAIEDGMHRFLAQKSLKQKKIDVQINRGITPAITITEKDSVALKRHLLMRSTEHNVKHLGLPLSQEDRKATAKLLYQYGSTPDEIVALRLASRPTIYRWLENEIEARRQTRIEEVAKLFRTGANQKTIAKKAAIPRTTVQRIIKKTICPDVLPENLNEKNGLYIAETMDAFGCSSTTDELEGLERGRSTIQRGVYLGAGDEPKRDACQEGEQSSLAKRDEELLTEIYQKIAMLCVTPKIAYEIKFSILPLLTSRYEEINKIVNDGGYADELRELTHENERLRMELRQSNQEILKRDEMIEKLRNEIVSRTEHCTYDCAFTGERLKGEFDKIIKYMVGMIDTLAKLTRGIGTEGLEDLNAFILDQLFRTVSVVEWMDDNGLVDHKTREHFNSLQGLIAGSDFLDDSLVKRIYQLEKRLRRIPEIPKVLS</sequence>
<dbReference type="InterPro" id="IPR036388">
    <property type="entry name" value="WH-like_DNA-bd_sf"/>
</dbReference>
<evidence type="ECO:0000256" key="1">
    <source>
        <dbReference type="SAM" id="Coils"/>
    </source>
</evidence>
<reference evidence="2" key="1">
    <citation type="journal article" date="2021" name="bioRxiv">
        <title>Unraveling nitrogen, sulfur and carbon metabolic pathways and microbial community transcriptional responses to substrate deprivation and toxicity stresses in a bioreactor mimicking anoxic brackish coastal sediment conditions.</title>
        <authorList>
            <person name="Martins P.D."/>
            <person name="Echeveste M.J."/>
            <person name="Arshad A."/>
            <person name="Kurth J."/>
            <person name="Ouboter H."/>
            <person name="Jetten M.S.M."/>
            <person name="Welte C.U."/>
        </authorList>
    </citation>
    <scope>NUCLEOTIDE SEQUENCE</scope>
    <source>
        <strain evidence="2">MAG_39</strain>
    </source>
</reference>
<organism evidence="2 3">
    <name type="scientific">Candidatus Nitrobium versatile</name>
    <dbReference type="NCBI Taxonomy" id="2884831"/>
    <lineage>
        <taxon>Bacteria</taxon>
        <taxon>Pseudomonadati</taxon>
        <taxon>Nitrospirota</taxon>
        <taxon>Nitrospiria</taxon>
        <taxon>Nitrospirales</taxon>
        <taxon>Nitrospiraceae</taxon>
        <taxon>Candidatus Nitrobium</taxon>
    </lineage>
</organism>
<evidence type="ECO:0000313" key="3">
    <source>
        <dbReference type="Proteomes" id="UP000705867"/>
    </source>
</evidence>
<accession>A0A953M3Q2</accession>
<gene>
    <name evidence="2" type="ORF">K8I29_19210</name>
</gene>
<dbReference type="AlphaFoldDB" id="A0A953M3Q2"/>
<feature type="coiled-coil region" evidence="1">
    <location>
        <begin position="330"/>
        <end position="364"/>
    </location>
</feature>
<keyword evidence="1" id="KW-0175">Coiled coil</keyword>
<comment type="caution">
    <text evidence="2">The sequence shown here is derived from an EMBL/GenBank/DDBJ whole genome shotgun (WGS) entry which is preliminary data.</text>
</comment>